<evidence type="ECO:0000256" key="4">
    <source>
        <dbReference type="ARBA" id="ARBA00023136"/>
    </source>
</evidence>
<feature type="transmembrane region" description="Helical" evidence="6">
    <location>
        <begin position="113"/>
        <end position="133"/>
    </location>
</feature>
<feature type="domain" description="RDD" evidence="7">
    <location>
        <begin position="80"/>
        <end position="176"/>
    </location>
</feature>
<evidence type="ECO:0000259" key="7">
    <source>
        <dbReference type="Pfam" id="PF06271"/>
    </source>
</evidence>
<proteinExistence type="predicted"/>
<protein>
    <submittedName>
        <fullName evidence="8">RDD family protein</fullName>
    </submittedName>
</protein>
<gene>
    <name evidence="8" type="ORF">OG469_27500</name>
</gene>
<keyword evidence="2 6" id="KW-0812">Transmembrane</keyword>
<name>A0ABZ1WDN3_9ACTN</name>
<accession>A0ABZ1WDN3</accession>
<organism evidence="8 9">
    <name type="scientific">Kitasatospora herbaricolor</name>
    <dbReference type="NCBI Taxonomy" id="68217"/>
    <lineage>
        <taxon>Bacteria</taxon>
        <taxon>Bacillati</taxon>
        <taxon>Actinomycetota</taxon>
        <taxon>Actinomycetes</taxon>
        <taxon>Kitasatosporales</taxon>
        <taxon>Streptomycetaceae</taxon>
        <taxon>Kitasatospora</taxon>
    </lineage>
</organism>
<reference evidence="8 9" key="1">
    <citation type="submission" date="2022-10" db="EMBL/GenBank/DDBJ databases">
        <title>The complete genomes of actinobacterial strains from the NBC collection.</title>
        <authorList>
            <person name="Joergensen T.S."/>
            <person name="Alvarez Arevalo M."/>
            <person name="Sterndorff E.B."/>
            <person name="Faurdal D."/>
            <person name="Vuksanovic O."/>
            <person name="Mourched A.-S."/>
            <person name="Charusanti P."/>
            <person name="Shaw S."/>
            <person name="Blin K."/>
            <person name="Weber T."/>
        </authorList>
    </citation>
    <scope>NUCLEOTIDE SEQUENCE [LARGE SCALE GENOMIC DNA]</scope>
    <source>
        <strain evidence="8 9">NBC_01247</strain>
    </source>
</reference>
<feature type="region of interest" description="Disordered" evidence="5">
    <location>
        <begin position="1"/>
        <end position="76"/>
    </location>
</feature>
<evidence type="ECO:0000313" key="9">
    <source>
        <dbReference type="Proteomes" id="UP001432014"/>
    </source>
</evidence>
<evidence type="ECO:0000256" key="3">
    <source>
        <dbReference type="ARBA" id="ARBA00022989"/>
    </source>
</evidence>
<feature type="compositionally biased region" description="Low complexity" evidence="5">
    <location>
        <begin position="43"/>
        <end position="64"/>
    </location>
</feature>
<evidence type="ECO:0000256" key="1">
    <source>
        <dbReference type="ARBA" id="ARBA00004141"/>
    </source>
</evidence>
<evidence type="ECO:0000256" key="5">
    <source>
        <dbReference type="SAM" id="MobiDB-lite"/>
    </source>
</evidence>
<sequence length="211" mass="23035">MAQAHPQGSYGQDPYRQPAQPYPPQPYAQQPQYPQQPYPPQPYAQYPQAQYPQPQYPQAQYPQPGHGPQLPPAPAEAGDGRRMLAALLDGVFALVAGFAAAKSSSQHGGSAGAYFGLLLAVAVGFSFVNHVVLARLLGFSLGKGALAARVIRYKDVSRPGTWRLTRRWLLGFVLIPIGLMVEELEPEEACGVRVVRRKHLAAWEQRAGRLG</sequence>
<dbReference type="EMBL" id="CP108482">
    <property type="protein sequence ID" value="WUS58918.1"/>
    <property type="molecule type" value="Genomic_DNA"/>
</dbReference>
<keyword evidence="4 6" id="KW-0472">Membrane</keyword>
<evidence type="ECO:0000256" key="2">
    <source>
        <dbReference type="ARBA" id="ARBA00022692"/>
    </source>
</evidence>
<evidence type="ECO:0000256" key="6">
    <source>
        <dbReference type="SAM" id="Phobius"/>
    </source>
</evidence>
<keyword evidence="3 6" id="KW-1133">Transmembrane helix</keyword>
<comment type="subcellular location">
    <subcellularLocation>
        <location evidence="1">Membrane</location>
        <topology evidence="1">Multi-pass membrane protein</topology>
    </subcellularLocation>
</comment>
<keyword evidence="9" id="KW-1185">Reference proteome</keyword>
<dbReference type="InterPro" id="IPR010432">
    <property type="entry name" value="RDD"/>
</dbReference>
<feature type="transmembrane region" description="Helical" evidence="6">
    <location>
        <begin position="83"/>
        <end position="101"/>
    </location>
</feature>
<dbReference type="RefSeq" id="WP_329494926.1">
    <property type="nucleotide sequence ID" value="NZ_CP108460.1"/>
</dbReference>
<dbReference type="Pfam" id="PF06271">
    <property type="entry name" value="RDD"/>
    <property type="match status" value="1"/>
</dbReference>
<dbReference type="Proteomes" id="UP001432014">
    <property type="component" value="Chromosome"/>
</dbReference>
<evidence type="ECO:0000313" key="8">
    <source>
        <dbReference type="EMBL" id="WUS58918.1"/>
    </source>
</evidence>
<dbReference type="SUPFAM" id="SSF81995">
    <property type="entry name" value="beta-sandwich domain of Sec23/24"/>
    <property type="match status" value="1"/>
</dbReference>